<sequence>MRPVSELPCGEVAWLPPQNADSTAFGRVRQSPMLLLAERPARGTEPAWREQLQGLGPWGSQAPFLNAWMLFIAVTAKAMGQTSGPLGSRLGN</sequence>
<dbReference type="AlphaFoldDB" id="A0AAW0I2Z4"/>
<dbReference type="EMBL" id="JBBHLL010000228">
    <property type="protein sequence ID" value="KAK7808836.1"/>
    <property type="molecule type" value="Genomic_DNA"/>
</dbReference>
<dbReference type="Proteomes" id="UP001488838">
    <property type="component" value="Unassembled WGS sequence"/>
</dbReference>
<comment type="caution">
    <text evidence="1">The sequence shown here is derived from an EMBL/GenBank/DDBJ whole genome shotgun (WGS) entry which is preliminary data.</text>
</comment>
<proteinExistence type="predicted"/>
<organism evidence="1 2">
    <name type="scientific">Myodes glareolus</name>
    <name type="common">Bank vole</name>
    <name type="synonym">Clethrionomys glareolus</name>
    <dbReference type="NCBI Taxonomy" id="447135"/>
    <lineage>
        <taxon>Eukaryota</taxon>
        <taxon>Metazoa</taxon>
        <taxon>Chordata</taxon>
        <taxon>Craniata</taxon>
        <taxon>Vertebrata</taxon>
        <taxon>Euteleostomi</taxon>
        <taxon>Mammalia</taxon>
        <taxon>Eutheria</taxon>
        <taxon>Euarchontoglires</taxon>
        <taxon>Glires</taxon>
        <taxon>Rodentia</taxon>
        <taxon>Myomorpha</taxon>
        <taxon>Muroidea</taxon>
        <taxon>Cricetidae</taxon>
        <taxon>Arvicolinae</taxon>
        <taxon>Myodes</taxon>
    </lineage>
</organism>
<gene>
    <name evidence="1" type="ORF">U0070_018758</name>
</gene>
<evidence type="ECO:0000313" key="1">
    <source>
        <dbReference type="EMBL" id="KAK7808836.1"/>
    </source>
</evidence>
<evidence type="ECO:0000313" key="2">
    <source>
        <dbReference type="Proteomes" id="UP001488838"/>
    </source>
</evidence>
<reference evidence="1 2" key="1">
    <citation type="journal article" date="2023" name="bioRxiv">
        <title>Conserved and derived expression patterns and positive selection on dental genes reveal complex evolutionary context of ever-growing rodent molars.</title>
        <authorList>
            <person name="Calamari Z.T."/>
            <person name="Song A."/>
            <person name="Cohen E."/>
            <person name="Akter M."/>
            <person name="Roy R.D."/>
            <person name="Hallikas O."/>
            <person name="Christensen M.M."/>
            <person name="Li P."/>
            <person name="Marangoni P."/>
            <person name="Jernvall J."/>
            <person name="Klein O.D."/>
        </authorList>
    </citation>
    <scope>NUCLEOTIDE SEQUENCE [LARGE SCALE GENOMIC DNA]</scope>
    <source>
        <strain evidence="1">V071</strain>
    </source>
</reference>
<name>A0AAW0I2Z4_MYOGA</name>
<accession>A0AAW0I2Z4</accession>
<protein>
    <submittedName>
        <fullName evidence="1">Uncharacterized protein</fullName>
    </submittedName>
</protein>
<keyword evidence="2" id="KW-1185">Reference proteome</keyword>